<keyword evidence="3" id="KW-1185">Reference proteome</keyword>
<accession>A0ABU7FW12</accession>
<evidence type="ECO:0000259" key="1">
    <source>
        <dbReference type="Pfam" id="PF14024"/>
    </source>
</evidence>
<dbReference type="Pfam" id="PF14024">
    <property type="entry name" value="DUF4240"/>
    <property type="match status" value="1"/>
</dbReference>
<dbReference type="Proteomes" id="UP001333996">
    <property type="component" value="Unassembled WGS sequence"/>
</dbReference>
<dbReference type="EMBL" id="JAYWVC010000352">
    <property type="protein sequence ID" value="MED7828306.1"/>
    <property type="molecule type" value="Genomic_DNA"/>
</dbReference>
<name>A0ABU7FW12_9ACTN</name>
<proteinExistence type="predicted"/>
<comment type="caution">
    <text evidence="2">The sequence shown here is derived from an EMBL/GenBank/DDBJ whole genome shotgun (WGS) entry which is preliminary data.</text>
</comment>
<dbReference type="InterPro" id="IPR025334">
    <property type="entry name" value="DUF4240"/>
</dbReference>
<protein>
    <submittedName>
        <fullName evidence="2">DUF4240 domain-containing protein</fullName>
    </submittedName>
</protein>
<gene>
    <name evidence="2" type="ORF">VXC91_42205</name>
</gene>
<reference evidence="2" key="1">
    <citation type="submission" date="2024-01" db="EMBL/GenBank/DDBJ databases">
        <title>First draft genome sequence data of TA4-1, the type strain of Gram-positive actinobacterium Streptomyces chiangmaiensis.</title>
        <authorList>
            <person name="Yasawong M."/>
            <person name="Nantapong N."/>
        </authorList>
    </citation>
    <scope>NUCLEOTIDE SEQUENCE</scope>
    <source>
        <strain evidence="2">TA4-1</strain>
    </source>
</reference>
<evidence type="ECO:0000313" key="3">
    <source>
        <dbReference type="Proteomes" id="UP001333996"/>
    </source>
</evidence>
<evidence type="ECO:0000313" key="2">
    <source>
        <dbReference type="EMBL" id="MED7828306.1"/>
    </source>
</evidence>
<organism evidence="2 3">
    <name type="scientific">Streptomyces chiangmaiensis</name>
    <dbReference type="NCBI Taxonomy" id="766497"/>
    <lineage>
        <taxon>Bacteria</taxon>
        <taxon>Bacillati</taxon>
        <taxon>Actinomycetota</taxon>
        <taxon>Actinomycetes</taxon>
        <taxon>Kitasatosporales</taxon>
        <taxon>Streptomycetaceae</taxon>
        <taxon>Streptomyces</taxon>
    </lineage>
</organism>
<sequence length="106" mass="11702">MDLALTSPIAGGCSDDRFSDFTAGLVALGRDWYEQVAAHPDTLAEHPAVRTAAAVGDQDVIFDEAFNFVSSTAYQRLTGDTDDFWEAWETYLAARSISDKRGRRRP</sequence>
<feature type="domain" description="DUF4240" evidence="1">
    <location>
        <begin position="8"/>
        <end position="76"/>
    </location>
</feature>